<evidence type="ECO:0000313" key="8">
    <source>
        <dbReference type="EMBL" id="OAX78209.1"/>
    </source>
</evidence>
<protein>
    <recommendedName>
        <fullName evidence="10">EamA domain-containing protein</fullName>
    </recommendedName>
</protein>
<evidence type="ECO:0000256" key="4">
    <source>
        <dbReference type="ARBA" id="ARBA00022989"/>
    </source>
</evidence>
<dbReference type="PANTHER" id="PTHR22911">
    <property type="entry name" value="ACYL-MALONYL CONDENSING ENZYME-RELATED"/>
    <property type="match status" value="1"/>
</dbReference>
<comment type="subcellular location">
    <subcellularLocation>
        <location evidence="1">Endoplasmic reticulum membrane</location>
        <topology evidence="1">Multi-pass membrane protein</topology>
    </subcellularLocation>
</comment>
<evidence type="ECO:0000256" key="3">
    <source>
        <dbReference type="ARBA" id="ARBA00022824"/>
    </source>
</evidence>
<dbReference type="EMBL" id="LGUA01001674">
    <property type="protein sequence ID" value="OAX78209.1"/>
    <property type="molecule type" value="Genomic_DNA"/>
</dbReference>
<sequence>LTNAPSIDPFRTHGHNRPLQPPLHVICARPTPLRHPLRPAPPPPPRHKRCLGVFGMYYSLRYLALSEATVLTFLAPIACCYVCSLTMPNETFTRRQQLAGLTSLLGVVLIARPASLFHGLSLVQVSGAGEAEAEAEAEAGATAGAADDDANYKRTLGILSALLGVVGATVAYTSIRMIGKRTHPLVSVTYFSGITTIVSVLGVLLIPTINFRFPGNMTEFLLLVGLGVCGFVLQFLLTAGLSYVPPSSSAIEDGEKEVGKDSFRNAAGVDVDMDVEVEQEGVAGEVGEVVRDDEEMGGSGSREVTKKKNIEENVKPSTHGSKATSMVYTQMLFALLYDKLVFNATPSLVSWAGSGIILASAIYVALVKESKIKDGGEGEGVGNGIHTREWTDEDALLAEPGEGRGLLADSDDDDDGDGYEGDRNGNGNRHI</sequence>
<accession>A0A1B7NN20</accession>
<reference evidence="8 9" key="1">
    <citation type="submission" date="2015-07" db="EMBL/GenBank/DDBJ databases">
        <title>Emmonsia species relationships and genome sequence.</title>
        <authorList>
            <person name="Cuomo C.A."/>
            <person name="Schwartz I.S."/>
            <person name="Kenyon C."/>
            <person name="de Hoog G.S."/>
            <person name="Govender N.P."/>
            <person name="Botha A."/>
            <person name="Moreno L."/>
            <person name="de Vries M."/>
            <person name="Munoz J.F."/>
            <person name="Stielow J.B."/>
        </authorList>
    </citation>
    <scope>NUCLEOTIDE SEQUENCE [LARGE SCALE GENOMIC DNA]</scope>
    <source>
        <strain evidence="8 9">CBS 136260</strain>
    </source>
</reference>
<feature type="compositionally biased region" description="Basic and acidic residues" evidence="6">
    <location>
        <begin position="303"/>
        <end position="314"/>
    </location>
</feature>
<feature type="region of interest" description="Disordered" evidence="6">
    <location>
        <begin position="293"/>
        <end position="320"/>
    </location>
</feature>
<feature type="transmembrane region" description="Helical" evidence="7">
    <location>
        <begin position="62"/>
        <end position="86"/>
    </location>
</feature>
<keyword evidence="3" id="KW-0256">Endoplasmic reticulum</keyword>
<feature type="compositionally biased region" description="Acidic residues" evidence="6">
    <location>
        <begin position="409"/>
        <end position="419"/>
    </location>
</feature>
<evidence type="ECO:0000256" key="1">
    <source>
        <dbReference type="ARBA" id="ARBA00004477"/>
    </source>
</evidence>
<dbReference type="InterPro" id="IPR037185">
    <property type="entry name" value="EmrE-like"/>
</dbReference>
<proteinExistence type="predicted"/>
<evidence type="ECO:0000313" key="9">
    <source>
        <dbReference type="Proteomes" id="UP000091918"/>
    </source>
</evidence>
<feature type="region of interest" description="Disordered" evidence="6">
    <location>
        <begin position="375"/>
        <end position="431"/>
    </location>
</feature>
<dbReference type="PANTHER" id="PTHR22911:SF6">
    <property type="entry name" value="SOLUTE CARRIER FAMILY 35 MEMBER G1"/>
    <property type="match status" value="1"/>
</dbReference>
<evidence type="ECO:0000256" key="7">
    <source>
        <dbReference type="SAM" id="Phobius"/>
    </source>
</evidence>
<name>A0A1B7NN20_9EURO</name>
<evidence type="ECO:0000256" key="2">
    <source>
        <dbReference type="ARBA" id="ARBA00022692"/>
    </source>
</evidence>
<dbReference type="AlphaFoldDB" id="A0A1B7NN20"/>
<feature type="transmembrane region" description="Helical" evidence="7">
    <location>
        <begin position="348"/>
        <end position="366"/>
    </location>
</feature>
<gene>
    <name evidence="8" type="ORF">ACJ72_07487</name>
</gene>
<dbReference type="STRING" id="1658172.A0A1B7NN20"/>
<keyword evidence="4 7" id="KW-1133">Transmembrane helix</keyword>
<keyword evidence="9" id="KW-1185">Reference proteome</keyword>
<dbReference type="SUPFAM" id="SSF103481">
    <property type="entry name" value="Multidrug resistance efflux transporter EmrE"/>
    <property type="match status" value="2"/>
</dbReference>
<organism evidence="8 9">
    <name type="scientific">Emergomyces africanus</name>
    <dbReference type="NCBI Taxonomy" id="1955775"/>
    <lineage>
        <taxon>Eukaryota</taxon>
        <taxon>Fungi</taxon>
        <taxon>Dikarya</taxon>
        <taxon>Ascomycota</taxon>
        <taxon>Pezizomycotina</taxon>
        <taxon>Eurotiomycetes</taxon>
        <taxon>Eurotiomycetidae</taxon>
        <taxon>Onygenales</taxon>
        <taxon>Ajellomycetaceae</taxon>
        <taxon>Emergomyces</taxon>
    </lineage>
</organism>
<comment type="caution">
    <text evidence="8">The sequence shown here is derived from an EMBL/GenBank/DDBJ whole genome shotgun (WGS) entry which is preliminary data.</text>
</comment>
<feature type="transmembrane region" description="Helical" evidence="7">
    <location>
        <begin position="187"/>
        <end position="209"/>
    </location>
</feature>
<evidence type="ECO:0000256" key="5">
    <source>
        <dbReference type="ARBA" id="ARBA00023136"/>
    </source>
</evidence>
<evidence type="ECO:0008006" key="10">
    <source>
        <dbReference type="Google" id="ProtNLM"/>
    </source>
</evidence>
<dbReference type="OrthoDB" id="306876at2759"/>
<dbReference type="GO" id="GO:0016020">
    <property type="term" value="C:membrane"/>
    <property type="evidence" value="ECO:0007669"/>
    <property type="project" value="UniProtKB-SubCell"/>
</dbReference>
<feature type="transmembrane region" description="Helical" evidence="7">
    <location>
        <begin position="156"/>
        <end position="175"/>
    </location>
</feature>
<feature type="transmembrane region" description="Helical" evidence="7">
    <location>
        <begin position="221"/>
        <end position="244"/>
    </location>
</feature>
<dbReference type="Proteomes" id="UP000091918">
    <property type="component" value="Unassembled WGS sequence"/>
</dbReference>
<feature type="non-terminal residue" evidence="8">
    <location>
        <position position="1"/>
    </location>
</feature>
<keyword evidence="5 7" id="KW-0472">Membrane</keyword>
<evidence type="ECO:0000256" key="6">
    <source>
        <dbReference type="SAM" id="MobiDB-lite"/>
    </source>
</evidence>
<keyword evidence="2 7" id="KW-0812">Transmembrane</keyword>